<protein>
    <submittedName>
        <fullName evidence="2">Uncharacterized protein</fullName>
    </submittedName>
</protein>
<dbReference type="EMBL" id="CAAALY010046060">
    <property type="protein sequence ID" value="VEL20356.1"/>
    <property type="molecule type" value="Genomic_DNA"/>
</dbReference>
<accession>A0A3S5AHG4</accession>
<evidence type="ECO:0000256" key="1">
    <source>
        <dbReference type="SAM" id="MobiDB-lite"/>
    </source>
</evidence>
<dbReference type="Proteomes" id="UP000784294">
    <property type="component" value="Unassembled WGS sequence"/>
</dbReference>
<feature type="region of interest" description="Disordered" evidence="1">
    <location>
        <begin position="61"/>
        <end position="80"/>
    </location>
</feature>
<evidence type="ECO:0000313" key="3">
    <source>
        <dbReference type="Proteomes" id="UP000784294"/>
    </source>
</evidence>
<evidence type="ECO:0000313" key="2">
    <source>
        <dbReference type="EMBL" id="VEL20356.1"/>
    </source>
</evidence>
<keyword evidence="3" id="KW-1185">Reference proteome</keyword>
<name>A0A3S5AHG4_9PLAT</name>
<feature type="compositionally biased region" description="Basic and acidic residues" evidence="1">
    <location>
        <begin position="214"/>
        <end position="228"/>
    </location>
</feature>
<feature type="region of interest" description="Disordered" evidence="1">
    <location>
        <begin position="209"/>
        <end position="229"/>
    </location>
</feature>
<gene>
    <name evidence="2" type="ORF">PXEA_LOCUS13796</name>
</gene>
<comment type="caution">
    <text evidence="2">The sequence shown here is derived from an EMBL/GenBank/DDBJ whole genome shotgun (WGS) entry which is preliminary data.</text>
</comment>
<feature type="region of interest" description="Disordered" evidence="1">
    <location>
        <begin position="115"/>
        <end position="149"/>
    </location>
</feature>
<organism evidence="2 3">
    <name type="scientific">Protopolystoma xenopodis</name>
    <dbReference type="NCBI Taxonomy" id="117903"/>
    <lineage>
        <taxon>Eukaryota</taxon>
        <taxon>Metazoa</taxon>
        <taxon>Spiralia</taxon>
        <taxon>Lophotrochozoa</taxon>
        <taxon>Platyhelminthes</taxon>
        <taxon>Monogenea</taxon>
        <taxon>Polyopisthocotylea</taxon>
        <taxon>Polystomatidea</taxon>
        <taxon>Polystomatidae</taxon>
        <taxon>Protopolystoma</taxon>
    </lineage>
</organism>
<sequence length="250" mass="27968">MACYSLFSGSKNSPRRTINGHLTTQVNNNTRHTFVGHQNDEPSLRRIDLGSRKETLVVPGLGGPEVAGHRNVPPSEPGAPTVYPMSRFGAGDNDARKVDRVNCLQGHFRGRYSAEVQSSSRWPGNRGKRETPVSNQEALKDRGSVQSTEMLQHRNPRYTRRLEHNHINGSNQSEGQRANHFLRTSNRHCFTEEQLGLTTTSLPLKPTFCSQSSKTDKPHEQVGKETRASGKCSQADILRLYITAYKVILH</sequence>
<reference evidence="2" key="1">
    <citation type="submission" date="2018-11" db="EMBL/GenBank/DDBJ databases">
        <authorList>
            <consortium name="Pathogen Informatics"/>
        </authorList>
    </citation>
    <scope>NUCLEOTIDE SEQUENCE</scope>
</reference>
<dbReference type="AlphaFoldDB" id="A0A3S5AHG4"/>
<proteinExistence type="predicted"/>